<dbReference type="NCBIfam" id="TIGR00043">
    <property type="entry name" value="rRNA maturation RNase YbeY"/>
    <property type="match status" value="1"/>
</dbReference>
<dbReference type="InterPro" id="IPR002036">
    <property type="entry name" value="YbeY"/>
</dbReference>
<dbReference type="EMBL" id="CP042301">
    <property type="protein sequence ID" value="QDZ01290.1"/>
    <property type="molecule type" value="Genomic_DNA"/>
</dbReference>
<dbReference type="InterPro" id="IPR023091">
    <property type="entry name" value="MetalPrtase_cat_dom_sf_prd"/>
</dbReference>
<feature type="binding site" evidence="7">
    <location>
        <position position="141"/>
    </location>
    <ligand>
        <name>Zn(2+)</name>
        <dbReference type="ChEBI" id="CHEBI:29105"/>
        <note>catalytic</note>
    </ligand>
</feature>
<accession>A0A5B8L0T5</accession>
<gene>
    <name evidence="7 8" type="primary">ybeY</name>
    <name evidence="8" type="ORF">FQ775_13365</name>
</gene>
<dbReference type="InterPro" id="IPR020549">
    <property type="entry name" value="YbeY_CS"/>
</dbReference>
<dbReference type="GO" id="GO:0005737">
    <property type="term" value="C:cytoplasm"/>
    <property type="evidence" value="ECO:0007669"/>
    <property type="project" value="UniProtKB-SubCell"/>
</dbReference>
<dbReference type="GO" id="GO:0006364">
    <property type="term" value="P:rRNA processing"/>
    <property type="evidence" value="ECO:0007669"/>
    <property type="project" value="UniProtKB-UniRule"/>
</dbReference>
<evidence type="ECO:0000256" key="1">
    <source>
        <dbReference type="ARBA" id="ARBA00010875"/>
    </source>
</evidence>
<keyword evidence="5 7" id="KW-0378">Hydrolase</keyword>
<feature type="binding site" evidence="7">
    <location>
        <position position="137"/>
    </location>
    <ligand>
        <name>Zn(2+)</name>
        <dbReference type="ChEBI" id="CHEBI:29105"/>
        <note>catalytic</note>
    </ligand>
</feature>
<keyword evidence="9" id="KW-1185">Reference proteome</keyword>
<evidence type="ECO:0000313" key="8">
    <source>
        <dbReference type="EMBL" id="QDZ01290.1"/>
    </source>
</evidence>
<keyword evidence="3 7" id="KW-0479">Metal-binding</keyword>
<keyword evidence="7" id="KW-0698">rRNA processing</keyword>
<dbReference type="PROSITE" id="PS01306">
    <property type="entry name" value="UPF0054"/>
    <property type="match status" value="1"/>
</dbReference>
<keyword evidence="4 7" id="KW-0255">Endonuclease</keyword>
<dbReference type="Pfam" id="PF02130">
    <property type="entry name" value="YbeY"/>
    <property type="match status" value="1"/>
</dbReference>
<evidence type="ECO:0000256" key="2">
    <source>
        <dbReference type="ARBA" id="ARBA00022722"/>
    </source>
</evidence>
<evidence type="ECO:0000256" key="3">
    <source>
        <dbReference type="ARBA" id="ARBA00022723"/>
    </source>
</evidence>
<dbReference type="PANTHER" id="PTHR46986:SF1">
    <property type="entry name" value="ENDORIBONUCLEASE YBEY, CHLOROPLASTIC"/>
    <property type="match status" value="1"/>
</dbReference>
<dbReference type="Proteomes" id="UP000321389">
    <property type="component" value="Chromosome"/>
</dbReference>
<keyword evidence="2 7" id="KW-0540">Nuclease</keyword>
<evidence type="ECO:0000256" key="4">
    <source>
        <dbReference type="ARBA" id="ARBA00022759"/>
    </source>
</evidence>
<dbReference type="Gene3D" id="3.40.390.30">
    <property type="entry name" value="Metalloproteases ('zincins'), catalytic domain"/>
    <property type="match status" value="1"/>
</dbReference>
<dbReference type="RefSeq" id="WP_146299935.1">
    <property type="nucleotide sequence ID" value="NZ_CP042301.2"/>
</dbReference>
<comment type="cofactor">
    <cofactor evidence="7">
        <name>Zn(2+)</name>
        <dbReference type="ChEBI" id="CHEBI:29105"/>
    </cofactor>
    <text evidence="7">Binds 1 zinc ion.</text>
</comment>
<comment type="function">
    <text evidence="7">Single strand-specific metallo-endoribonuclease involved in late-stage 70S ribosome quality control and in maturation of the 3' terminus of the 16S rRNA.</text>
</comment>
<dbReference type="GO" id="GO:0004222">
    <property type="term" value="F:metalloendopeptidase activity"/>
    <property type="evidence" value="ECO:0007669"/>
    <property type="project" value="InterPro"/>
</dbReference>
<protein>
    <recommendedName>
        <fullName evidence="7">Endoribonuclease YbeY</fullName>
        <ecNumber evidence="7">3.1.-.-</ecNumber>
    </recommendedName>
</protein>
<reference evidence="8" key="1">
    <citation type="submission" date="2020-04" db="EMBL/GenBank/DDBJ databases">
        <title>Nitratireductor sp. nov. isolated from mangrove soil.</title>
        <authorList>
            <person name="Ye Y."/>
        </authorList>
    </citation>
    <scope>NUCLEOTIDE SEQUENCE</scope>
    <source>
        <strain evidence="8">SY7</strain>
    </source>
</reference>
<dbReference type="EC" id="3.1.-.-" evidence="7"/>
<dbReference type="KEGG" id="niy:FQ775_13365"/>
<proteinExistence type="inferred from homology"/>
<dbReference type="GO" id="GO:0004521">
    <property type="term" value="F:RNA endonuclease activity"/>
    <property type="evidence" value="ECO:0007669"/>
    <property type="project" value="UniProtKB-UniRule"/>
</dbReference>
<sequence length="180" mass="18947">MNGAAGESSARGGIDIDIAVTVEAGDWAPVERLEPLVRRAVDATVGDLTPSFGLTGLQATELGVTFTDDEAIRQLNAQWRGKDKATNVLSFPAFANFSAAGVPPLLGDIVIAAETVSCEAALEGKPLDHHLSHLVVHGLLHLLGYDHETDAEAEVMEAAERRILAVLAIADPYALTDPSD</sequence>
<keyword evidence="7" id="KW-0690">Ribosome biogenesis</keyword>
<dbReference type="AlphaFoldDB" id="A0A5B8L0T5"/>
<comment type="subcellular location">
    <subcellularLocation>
        <location evidence="7">Cytoplasm</location>
    </subcellularLocation>
</comment>
<evidence type="ECO:0000256" key="7">
    <source>
        <dbReference type="HAMAP-Rule" id="MF_00009"/>
    </source>
</evidence>
<dbReference type="PANTHER" id="PTHR46986">
    <property type="entry name" value="ENDORIBONUCLEASE YBEY, CHLOROPLASTIC"/>
    <property type="match status" value="1"/>
</dbReference>
<keyword evidence="7" id="KW-0963">Cytoplasm</keyword>
<dbReference type="GO" id="GO:0008270">
    <property type="term" value="F:zinc ion binding"/>
    <property type="evidence" value="ECO:0007669"/>
    <property type="project" value="UniProtKB-UniRule"/>
</dbReference>
<organism evidence="8 9">
    <name type="scientific">Nitratireductor mangrovi</name>
    <dbReference type="NCBI Taxonomy" id="2599600"/>
    <lineage>
        <taxon>Bacteria</taxon>
        <taxon>Pseudomonadati</taxon>
        <taxon>Pseudomonadota</taxon>
        <taxon>Alphaproteobacteria</taxon>
        <taxon>Hyphomicrobiales</taxon>
        <taxon>Phyllobacteriaceae</taxon>
        <taxon>Nitratireductor</taxon>
    </lineage>
</organism>
<feature type="binding site" evidence="7">
    <location>
        <position position="147"/>
    </location>
    <ligand>
        <name>Zn(2+)</name>
        <dbReference type="ChEBI" id="CHEBI:29105"/>
        <note>catalytic</note>
    </ligand>
</feature>
<dbReference type="OrthoDB" id="9807740at2"/>
<keyword evidence="6 7" id="KW-0862">Zinc</keyword>
<evidence type="ECO:0000256" key="6">
    <source>
        <dbReference type="ARBA" id="ARBA00022833"/>
    </source>
</evidence>
<name>A0A5B8L0T5_9HYPH</name>
<comment type="similarity">
    <text evidence="1 7">Belongs to the endoribonuclease YbeY family.</text>
</comment>
<evidence type="ECO:0000256" key="5">
    <source>
        <dbReference type="ARBA" id="ARBA00022801"/>
    </source>
</evidence>
<evidence type="ECO:0000313" key="9">
    <source>
        <dbReference type="Proteomes" id="UP000321389"/>
    </source>
</evidence>
<dbReference type="HAMAP" id="MF_00009">
    <property type="entry name" value="Endoribonucl_YbeY"/>
    <property type="match status" value="1"/>
</dbReference>
<dbReference type="SUPFAM" id="SSF55486">
    <property type="entry name" value="Metalloproteases ('zincins'), catalytic domain"/>
    <property type="match status" value="1"/>
</dbReference>